<reference evidence="1" key="1">
    <citation type="submission" date="2021-06" db="EMBL/GenBank/DDBJ databases">
        <authorList>
            <person name="Kallberg Y."/>
            <person name="Tangrot J."/>
            <person name="Rosling A."/>
        </authorList>
    </citation>
    <scope>NUCLEOTIDE SEQUENCE</scope>
    <source>
        <strain evidence="1">28 12/20/2015</strain>
    </source>
</reference>
<dbReference type="Proteomes" id="UP000789366">
    <property type="component" value="Unassembled WGS sequence"/>
</dbReference>
<comment type="caution">
    <text evidence="1">The sequence shown here is derived from an EMBL/GenBank/DDBJ whole genome shotgun (WGS) entry which is preliminary data.</text>
</comment>
<name>A0ACA9PM21_9GLOM</name>
<sequence>MIIDDIELKEDNFYISYDAFVEAVKTYASKKGFQICLDKVKKNIVGNIHKRTLLCSCEDDPKKTSTEHNYAIVAENHQHFMSNEKEILSEIQEKILLLHYAGYMTTIQRGESIDNLMKGYIDATTLLTAFLKAFKNALEYNKENVEFIKYQENNFNNYIITKSLFEKQD</sequence>
<proteinExistence type="predicted"/>
<organism evidence="1 2">
    <name type="scientific">Cetraspora pellucida</name>
    <dbReference type="NCBI Taxonomy" id="1433469"/>
    <lineage>
        <taxon>Eukaryota</taxon>
        <taxon>Fungi</taxon>
        <taxon>Fungi incertae sedis</taxon>
        <taxon>Mucoromycota</taxon>
        <taxon>Glomeromycotina</taxon>
        <taxon>Glomeromycetes</taxon>
        <taxon>Diversisporales</taxon>
        <taxon>Gigasporaceae</taxon>
        <taxon>Cetraspora</taxon>
    </lineage>
</organism>
<protein>
    <submittedName>
        <fullName evidence="1">15348_t:CDS:1</fullName>
    </submittedName>
</protein>
<evidence type="ECO:0000313" key="1">
    <source>
        <dbReference type="EMBL" id="CAG8712771.1"/>
    </source>
</evidence>
<feature type="non-terminal residue" evidence="1">
    <location>
        <position position="169"/>
    </location>
</feature>
<gene>
    <name evidence="1" type="ORF">SPELUC_LOCUS11921</name>
</gene>
<accession>A0ACA9PM21</accession>
<evidence type="ECO:0000313" key="2">
    <source>
        <dbReference type="Proteomes" id="UP000789366"/>
    </source>
</evidence>
<keyword evidence="2" id="KW-1185">Reference proteome</keyword>
<dbReference type="EMBL" id="CAJVPW010026570">
    <property type="protein sequence ID" value="CAG8712771.1"/>
    <property type="molecule type" value="Genomic_DNA"/>
</dbReference>